<feature type="transmembrane region" description="Helical" evidence="1">
    <location>
        <begin position="6"/>
        <end position="27"/>
    </location>
</feature>
<dbReference type="EMBL" id="MTKR01000076">
    <property type="protein sequence ID" value="RWX50443.1"/>
    <property type="molecule type" value="Genomic_DNA"/>
</dbReference>
<dbReference type="Proteomes" id="UP000287615">
    <property type="component" value="Unassembled WGS sequence"/>
</dbReference>
<feature type="non-terminal residue" evidence="2">
    <location>
        <position position="1"/>
    </location>
</feature>
<keyword evidence="1" id="KW-1133">Transmembrane helix</keyword>
<evidence type="ECO:0000256" key="1">
    <source>
        <dbReference type="SAM" id="Phobius"/>
    </source>
</evidence>
<keyword evidence="1" id="KW-0812">Transmembrane</keyword>
<evidence type="ECO:0000313" key="2">
    <source>
        <dbReference type="EMBL" id="RWX50443.1"/>
    </source>
</evidence>
<keyword evidence="1" id="KW-0472">Membrane</keyword>
<reference evidence="2 3" key="1">
    <citation type="submission" date="2017-01" db="EMBL/GenBank/DDBJ databases">
        <title>The cable genome- insights into the physiology and evolution of filamentous bacteria capable of sulfide oxidation via long distance electron transfer.</title>
        <authorList>
            <person name="Schreiber L."/>
            <person name="Bjerg J.T."/>
            <person name="Boggild A."/>
            <person name="Van De Vossenberg J."/>
            <person name="Meysman F."/>
            <person name="Nielsen L.P."/>
            <person name="Schramm A."/>
            <person name="Kjeldsen K.U."/>
        </authorList>
    </citation>
    <scope>NUCLEOTIDE SEQUENCE [LARGE SCALE GENOMIC DNA]</scope>
    <source>
        <strain evidence="2">A3</strain>
    </source>
</reference>
<protein>
    <submittedName>
        <fullName evidence="2">Uncharacterized protein</fullName>
    </submittedName>
</protein>
<comment type="caution">
    <text evidence="2">The sequence shown here is derived from an EMBL/GenBank/DDBJ whole genome shotgun (WGS) entry which is preliminary data.</text>
</comment>
<proteinExistence type="predicted"/>
<sequence>AHMGSMTAITISIALLLDFFFLPVLLLRFDRSAPSVPSVSVQID</sequence>
<evidence type="ECO:0000313" key="3">
    <source>
        <dbReference type="Proteomes" id="UP000287615"/>
    </source>
</evidence>
<accession>A0A444JBL5</accession>
<gene>
    <name evidence="2" type="ORF">VU00_10763</name>
</gene>
<organism evidence="2 3">
    <name type="scientific">Candidatus Electrothrix marina</name>
    <dbReference type="NCBI Taxonomy" id="1859130"/>
    <lineage>
        <taxon>Bacteria</taxon>
        <taxon>Pseudomonadati</taxon>
        <taxon>Thermodesulfobacteriota</taxon>
        <taxon>Desulfobulbia</taxon>
        <taxon>Desulfobulbales</taxon>
        <taxon>Desulfobulbaceae</taxon>
        <taxon>Candidatus Electrothrix</taxon>
    </lineage>
</organism>
<dbReference type="AlphaFoldDB" id="A0A444JBL5"/>
<name>A0A444JBL5_9BACT</name>